<dbReference type="GO" id="GO:0009847">
    <property type="term" value="P:spore germination"/>
    <property type="evidence" value="ECO:0007669"/>
    <property type="project" value="InterPro"/>
</dbReference>
<dbReference type="EMBL" id="QJKK01000003">
    <property type="protein sequence ID" value="RAL25588.1"/>
    <property type="molecule type" value="Genomic_DNA"/>
</dbReference>
<gene>
    <name evidence="2" type="ORF">DL897_05780</name>
</gene>
<dbReference type="PANTHER" id="PTHR35789">
    <property type="entry name" value="SPORE GERMINATION PROTEIN B3"/>
    <property type="match status" value="1"/>
</dbReference>
<feature type="domain" description="Spore germination GerAC-like C-terminal" evidence="1">
    <location>
        <begin position="88"/>
        <end position="254"/>
    </location>
</feature>
<dbReference type="PANTHER" id="PTHR35789:SF1">
    <property type="entry name" value="SPORE GERMINATION PROTEIN B3"/>
    <property type="match status" value="1"/>
</dbReference>
<dbReference type="Gene3D" id="3.30.300.210">
    <property type="entry name" value="Nutrient germinant receptor protein C, domain 3"/>
    <property type="match status" value="1"/>
</dbReference>
<dbReference type="InterPro" id="IPR008844">
    <property type="entry name" value="Spore_GerAC-like"/>
</dbReference>
<dbReference type="GO" id="GO:0016020">
    <property type="term" value="C:membrane"/>
    <property type="evidence" value="ECO:0007669"/>
    <property type="project" value="InterPro"/>
</dbReference>
<dbReference type="AlphaFoldDB" id="A0A364K5P4"/>
<dbReference type="Pfam" id="PF05504">
    <property type="entry name" value="Spore_GerAC"/>
    <property type="match status" value="1"/>
</dbReference>
<dbReference type="InterPro" id="IPR038501">
    <property type="entry name" value="Spore_GerAC_C_sf"/>
</dbReference>
<reference evidence="2 3" key="1">
    <citation type="submission" date="2018-06" db="EMBL/GenBank/DDBJ databases">
        <title>Thermoflavimicrobium daqus sp. nov., a thermophilic microbe isolated from Moutai-flavour Daqu.</title>
        <authorList>
            <person name="Wang X."/>
            <person name="Zhou H."/>
        </authorList>
    </citation>
    <scope>NUCLEOTIDE SEQUENCE [LARGE SCALE GENOMIC DNA]</scope>
    <source>
        <strain evidence="2 3">FBKL4.011</strain>
    </source>
</reference>
<dbReference type="Proteomes" id="UP000251213">
    <property type="component" value="Unassembled WGS sequence"/>
</dbReference>
<dbReference type="InterPro" id="IPR046953">
    <property type="entry name" value="Spore_GerAC-like_C"/>
</dbReference>
<evidence type="ECO:0000313" key="2">
    <source>
        <dbReference type="EMBL" id="RAL25588.1"/>
    </source>
</evidence>
<proteinExistence type="predicted"/>
<evidence type="ECO:0000313" key="3">
    <source>
        <dbReference type="Proteomes" id="UP000251213"/>
    </source>
</evidence>
<dbReference type="NCBIfam" id="TIGR02887">
    <property type="entry name" value="spore_ger_x_C"/>
    <property type="match status" value="1"/>
</dbReference>
<accession>A0A364K5P4</accession>
<sequence length="265" mass="30420">MSSNYLIIIRASCVVLIAKGQAKDIFEIKVDNEIPVNHLLDVANNQDKDRGTLSEVTLQKMLDHFASEESFLVQSVMLDGKKVKFEEAAIIDGKKKKLIGFLNDKELEGLSWFFAKEKGGTVVSRDPKTNQMVVFSVKKLEREIQPKMQGKRISFDVKLKVIGQIEEDRRYPKQNFELSSIQQAEKAVAAEIKKKMMTSLSTLQSKYKTDVIQFGTAMRIQYPRQWQQLKQRWEEEFSQASVNYDIKVDIRNYGTIGGRKQKSDS</sequence>
<name>A0A364K5P4_9BACL</name>
<reference evidence="2 3" key="2">
    <citation type="submission" date="2018-06" db="EMBL/GenBank/DDBJ databases">
        <authorList>
            <person name="Zhirakovskaya E."/>
        </authorList>
    </citation>
    <scope>NUCLEOTIDE SEQUENCE [LARGE SCALE GENOMIC DNA]</scope>
    <source>
        <strain evidence="2 3">FBKL4.011</strain>
    </source>
</reference>
<keyword evidence="3" id="KW-1185">Reference proteome</keyword>
<organism evidence="2 3">
    <name type="scientific">Thermoflavimicrobium daqui</name>
    <dbReference type="NCBI Taxonomy" id="2137476"/>
    <lineage>
        <taxon>Bacteria</taxon>
        <taxon>Bacillati</taxon>
        <taxon>Bacillota</taxon>
        <taxon>Bacilli</taxon>
        <taxon>Bacillales</taxon>
        <taxon>Thermoactinomycetaceae</taxon>
        <taxon>Thermoflavimicrobium</taxon>
    </lineage>
</organism>
<dbReference type="OrthoDB" id="2569624at2"/>
<protein>
    <recommendedName>
        <fullName evidence="1">Spore germination GerAC-like C-terminal domain-containing protein</fullName>
    </recommendedName>
</protein>
<comment type="caution">
    <text evidence="2">The sequence shown here is derived from an EMBL/GenBank/DDBJ whole genome shotgun (WGS) entry which is preliminary data.</text>
</comment>
<evidence type="ECO:0000259" key="1">
    <source>
        <dbReference type="Pfam" id="PF05504"/>
    </source>
</evidence>